<evidence type="ECO:0000313" key="2">
    <source>
        <dbReference type="Proteomes" id="UP000887565"/>
    </source>
</evidence>
<keyword evidence="2" id="KW-1185">Reference proteome</keyword>
<organism evidence="2 3">
    <name type="scientific">Romanomermis culicivorax</name>
    <name type="common">Nematode worm</name>
    <dbReference type="NCBI Taxonomy" id="13658"/>
    <lineage>
        <taxon>Eukaryota</taxon>
        <taxon>Metazoa</taxon>
        <taxon>Ecdysozoa</taxon>
        <taxon>Nematoda</taxon>
        <taxon>Enoplea</taxon>
        <taxon>Dorylaimia</taxon>
        <taxon>Mermithida</taxon>
        <taxon>Mermithoidea</taxon>
        <taxon>Mermithidae</taxon>
        <taxon>Romanomermis</taxon>
    </lineage>
</organism>
<evidence type="ECO:0000256" key="1">
    <source>
        <dbReference type="SAM" id="MobiDB-lite"/>
    </source>
</evidence>
<sequence length="228" mass="25157">FKTKALYFGQILCILKLEADDFRLRFFKVRNCFSLYRCQMIVSANAVNNSLKDFSESCHLYEEALKSKVERAMQSMERRLTVAQIQHWCVGNPLLDGNTQAQSLPSTTASAPPTRLGRQSLGQSSNTTLATRASVPAVSQIPLPSTAAQADIDPTMDCTDSWESFVNIDPRLAPAATHASANDHDSSLAIANANKVHNFWLEARDALEQLRTAAARITNNVPMVKTID</sequence>
<dbReference type="WBParaSite" id="nRc.2.0.1.t47359-RA">
    <property type="protein sequence ID" value="nRc.2.0.1.t47359-RA"/>
    <property type="gene ID" value="nRc.2.0.1.g47359"/>
</dbReference>
<name>A0A915L8J3_ROMCU</name>
<feature type="compositionally biased region" description="Polar residues" evidence="1">
    <location>
        <begin position="100"/>
        <end position="111"/>
    </location>
</feature>
<proteinExistence type="predicted"/>
<accession>A0A915L8J3</accession>
<evidence type="ECO:0000313" key="3">
    <source>
        <dbReference type="WBParaSite" id="nRc.2.0.1.t47359-RA"/>
    </source>
</evidence>
<reference evidence="3" key="1">
    <citation type="submission" date="2022-11" db="UniProtKB">
        <authorList>
            <consortium name="WormBaseParasite"/>
        </authorList>
    </citation>
    <scope>IDENTIFICATION</scope>
</reference>
<protein>
    <submittedName>
        <fullName evidence="3">Uncharacterized protein</fullName>
    </submittedName>
</protein>
<dbReference type="Proteomes" id="UP000887565">
    <property type="component" value="Unplaced"/>
</dbReference>
<feature type="region of interest" description="Disordered" evidence="1">
    <location>
        <begin position="100"/>
        <end position="126"/>
    </location>
</feature>
<dbReference type="AlphaFoldDB" id="A0A915L8J3"/>